<dbReference type="InterPro" id="IPR006118">
    <property type="entry name" value="Recombinase_CS"/>
</dbReference>
<dbReference type="PROSITE" id="PS51736">
    <property type="entry name" value="RECOMBINASES_3"/>
    <property type="match status" value="1"/>
</dbReference>
<keyword evidence="1" id="KW-0229">DNA integration</keyword>
<accession>A0ABP1EWP6</accession>
<name>A0ABP1EWP6_9FLAO</name>
<dbReference type="InterPro" id="IPR050639">
    <property type="entry name" value="SSR_resolvase"/>
</dbReference>
<dbReference type="InterPro" id="IPR036162">
    <property type="entry name" value="Resolvase-like_N_sf"/>
</dbReference>
<dbReference type="InterPro" id="IPR006119">
    <property type="entry name" value="Resolv_N"/>
</dbReference>
<dbReference type="Gene3D" id="3.40.50.1390">
    <property type="entry name" value="Resolvase, N-terminal catalytic domain"/>
    <property type="match status" value="1"/>
</dbReference>
<protein>
    <submittedName>
        <fullName evidence="6">DNA-invertase from lambdoid prophage Rac</fullName>
    </submittedName>
</protein>
<sequence>MKVKYIRVSTLDQNTERQQTNSNKFQTVYIDKISGAIPFFERPQGKKLTNDINNNKVEEVHVSSIDRLGRNILDILTVSEFLNTNNVNLYVENIGMYSMIDGKPNTIFKMIISVLGNVAEMERTNMLERQRQGIEIAKAKGKYTGRLYGTAMSDADFLKKYKKVKQELENGESLRRAAKLGDCSLGTAQKVKRLISA</sequence>
<dbReference type="SUPFAM" id="SSF53041">
    <property type="entry name" value="Resolvase-like"/>
    <property type="match status" value="1"/>
</dbReference>
<dbReference type="Proteomes" id="UP001497527">
    <property type="component" value="Unassembled WGS sequence"/>
</dbReference>
<evidence type="ECO:0000256" key="1">
    <source>
        <dbReference type="ARBA" id="ARBA00022908"/>
    </source>
</evidence>
<evidence type="ECO:0000256" key="3">
    <source>
        <dbReference type="ARBA" id="ARBA00023172"/>
    </source>
</evidence>
<dbReference type="PANTHER" id="PTHR30461:SF19">
    <property type="entry name" value="SITE-SPECIFIC RECOMBINASE RESOLVASE FAMILY"/>
    <property type="match status" value="1"/>
</dbReference>
<gene>
    <name evidence="6" type="ORF">T190423A01A_10420</name>
</gene>
<evidence type="ECO:0000259" key="5">
    <source>
        <dbReference type="PROSITE" id="PS51736"/>
    </source>
</evidence>
<feature type="domain" description="Resolvase/invertase-type recombinase catalytic" evidence="5">
    <location>
        <begin position="1"/>
        <end position="141"/>
    </location>
</feature>
<dbReference type="Pfam" id="PF00239">
    <property type="entry name" value="Resolvase"/>
    <property type="match status" value="1"/>
</dbReference>
<keyword evidence="2" id="KW-0238">DNA-binding</keyword>
<comment type="caution">
    <text evidence="6">The sequence shown here is derived from an EMBL/GenBank/DDBJ whole genome shotgun (WGS) entry which is preliminary data.</text>
</comment>
<proteinExistence type="predicted"/>
<dbReference type="CDD" id="cd03768">
    <property type="entry name" value="SR_ResInv"/>
    <property type="match status" value="1"/>
</dbReference>
<organism evidence="6 7">
    <name type="scientific">Tenacibaculum polynesiense</name>
    <dbReference type="NCBI Taxonomy" id="3137857"/>
    <lineage>
        <taxon>Bacteria</taxon>
        <taxon>Pseudomonadati</taxon>
        <taxon>Bacteroidota</taxon>
        <taxon>Flavobacteriia</taxon>
        <taxon>Flavobacteriales</taxon>
        <taxon>Flavobacteriaceae</taxon>
        <taxon>Tenacibaculum</taxon>
    </lineage>
</organism>
<keyword evidence="7" id="KW-1185">Reference proteome</keyword>
<dbReference type="PANTHER" id="PTHR30461">
    <property type="entry name" value="DNA-INVERTASE FROM LAMBDOID PROPHAGE"/>
    <property type="match status" value="1"/>
</dbReference>
<dbReference type="SMART" id="SM00857">
    <property type="entry name" value="Resolvase"/>
    <property type="match status" value="1"/>
</dbReference>
<evidence type="ECO:0000256" key="4">
    <source>
        <dbReference type="PROSITE-ProRule" id="PRU10137"/>
    </source>
</evidence>
<evidence type="ECO:0000313" key="7">
    <source>
        <dbReference type="Proteomes" id="UP001497527"/>
    </source>
</evidence>
<dbReference type="RefSeq" id="WP_348714959.1">
    <property type="nucleotide sequence ID" value="NZ_CAXJIO010000010.1"/>
</dbReference>
<reference evidence="6 7" key="1">
    <citation type="submission" date="2024-05" db="EMBL/GenBank/DDBJ databases">
        <authorList>
            <person name="Duchaud E."/>
        </authorList>
    </citation>
    <scope>NUCLEOTIDE SEQUENCE [LARGE SCALE GENOMIC DNA]</scope>
    <source>
        <strain evidence="6">Ena-SAMPLE-TAB-13-05-2024-13:56:06:370-140308</strain>
    </source>
</reference>
<evidence type="ECO:0000313" key="6">
    <source>
        <dbReference type="EMBL" id="CAL2101857.1"/>
    </source>
</evidence>
<evidence type="ECO:0000256" key="2">
    <source>
        <dbReference type="ARBA" id="ARBA00023125"/>
    </source>
</evidence>
<dbReference type="EMBL" id="CAXJIO010000010">
    <property type="protein sequence ID" value="CAL2101857.1"/>
    <property type="molecule type" value="Genomic_DNA"/>
</dbReference>
<feature type="active site" description="O-(5'-phospho-DNA)-serine intermediate" evidence="4">
    <location>
        <position position="9"/>
    </location>
</feature>
<dbReference type="PROSITE" id="PS00397">
    <property type="entry name" value="RECOMBINASES_1"/>
    <property type="match status" value="1"/>
</dbReference>
<keyword evidence="3" id="KW-0233">DNA recombination</keyword>